<feature type="compositionally biased region" description="Polar residues" evidence="1">
    <location>
        <begin position="112"/>
        <end position="121"/>
    </location>
</feature>
<feature type="domain" description="DUF7730" evidence="2">
    <location>
        <begin position="293"/>
        <end position="396"/>
    </location>
</feature>
<accession>A0AAD5RJB8</accession>
<name>A0AAD5RJB8_9PEZI</name>
<sequence length="548" mass="64082">MRRAPPTCRQSLRTWAKRRWKRLHGWKASDDYFVTPYCLDTSKLHHKRVRSRHRAKLRVKLCWQTVKARRRKTVKNIGDSFHRTQKLRPGDSNKTPSSSTNSLPDHDVFRSTAHNQGQSPFFNDLPEEVRSVIYAELWRSAGLSQHIFSQKIPQDDLSHAKDAKAADGHNLAWNKFGRQPLKSQTPPKPRSRFTHSRCITDYNPARDQRQDKLCADPEPGAQLDGRTIGRSIWGYRYASPWADHWKCWEELMGDEQVNRSERAIDEFDADAIHSYLEGDSSKFPRPSSTDRDPFLPMLTTCKRMYLECIQPIYENVTFSFMDTKSAEAFIGTCSYAGLRRMEHPTSPFALYARNINISLDRDFPKEVSCATNHARWDLHWIGLVFMQNIGQLNIWIDGHPHPVKESVQPFCERRPWWKYTSKFWLAWDLEDQWLIRKHFLDYPRSKNVFVSVSYPSYEPAFCLEVEEAHYERIRALGDGYVKFGRQVKKELVVGVGQRLWVGRLLTEFSAHPVRPGMRAGPLERRIMMQYRPNMGVVNERPGRKCIVM</sequence>
<proteinExistence type="predicted"/>
<dbReference type="Proteomes" id="UP001201980">
    <property type="component" value="Unassembled WGS sequence"/>
</dbReference>
<dbReference type="EMBL" id="JAKWBI020000449">
    <property type="protein sequence ID" value="KAJ2894877.1"/>
    <property type="molecule type" value="Genomic_DNA"/>
</dbReference>
<protein>
    <recommendedName>
        <fullName evidence="2">DUF7730 domain-containing protein</fullName>
    </recommendedName>
</protein>
<dbReference type="PANTHER" id="PTHR38790">
    <property type="entry name" value="2EXR DOMAIN-CONTAINING PROTEIN-RELATED"/>
    <property type="match status" value="1"/>
</dbReference>
<feature type="compositionally biased region" description="Polar residues" evidence="1">
    <location>
        <begin position="92"/>
        <end position="103"/>
    </location>
</feature>
<keyword evidence="4" id="KW-1185">Reference proteome</keyword>
<evidence type="ECO:0000256" key="1">
    <source>
        <dbReference type="SAM" id="MobiDB-lite"/>
    </source>
</evidence>
<gene>
    <name evidence="3" type="ORF">MKZ38_007126</name>
</gene>
<evidence type="ECO:0000259" key="2">
    <source>
        <dbReference type="Pfam" id="PF24864"/>
    </source>
</evidence>
<dbReference type="InterPro" id="IPR056632">
    <property type="entry name" value="DUF7730"/>
</dbReference>
<dbReference type="AlphaFoldDB" id="A0AAD5RJB8"/>
<feature type="region of interest" description="Disordered" evidence="1">
    <location>
        <begin position="76"/>
        <end position="122"/>
    </location>
</feature>
<dbReference type="Pfam" id="PF24864">
    <property type="entry name" value="DUF7730"/>
    <property type="match status" value="1"/>
</dbReference>
<evidence type="ECO:0000313" key="4">
    <source>
        <dbReference type="Proteomes" id="UP001201980"/>
    </source>
</evidence>
<evidence type="ECO:0000313" key="3">
    <source>
        <dbReference type="EMBL" id="KAJ2894877.1"/>
    </source>
</evidence>
<comment type="caution">
    <text evidence="3">The sequence shown here is derived from an EMBL/GenBank/DDBJ whole genome shotgun (WGS) entry which is preliminary data.</text>
</comment>
<reference evidence="3" key="1">
    <citation type="submission" date="2022-07" db="EMBL/GenBank/DDBJ databases">
        <title>Draft genome sequence of Zalerion maritima ATCC 34329, a (micro)plastics degrading marine fungus.</title>
        <authorList>
            <person name="Paco A."/>
            <person name="Goncalves M.F.M."/>
            <person name="Rocha-Santos T.A.P."/>
            <person name="Alves A."/>
        </authorList>
    </citation>
    <scope>NUCLEOTIDE SEQUENCE</scope>
    <source>
        <strain evidence="3">ATCC 34329</strain>
    </source>
</reference>
<organism evidence="3 4">
    <name type="scientific">Zalerion maritima</name>
    <dbReference type="NCBI Taxonomy" id="339359"/>
    <lineage>
        <taxon>Eukaryota</taxon>
        <taxon>Fungi</taxon>
        <taxon>Dikarya</taxon>
        <taxon>Ascomycota</taxon>
        <taxon>Pezizomycotina</taxon>
        <taxon>Sordariomycetes</taxon>
        <taxon>Lulworthiomycetidae</taxon>
        <taxon>Lulworthiales</taxon>
        <taxon>Lulworthiaceae</taxon>
        <taxon>Zalerion</taxon>
    </lineage>
</organism>